<keyword evidence="2" id="KW-1185">Reference proteome</keyword>
<evidence type="ECO:0000313" key="1">
    <source>
        <dbReference type="EMBL" id="PRQ21887.1"/>
    </source>
</evidence>
<name>A0A2P6PIY1_ROSCH</name>
<proteinExistence type="predicted"/>
<gene>
    <name evidence="1" type="ORF">RchiOBHm_Chr6g0244211</name>
</gene>
<dbReference type="Gramene" id="PRQ21887">
    <property type="protein sequence ID" value="PRQ21887"/>
    <property type="gene ID" value="RchiOBHm_Chr6g0244211"/>
</dbReference>
<organism evidence="1 2">
    <name type="scientific">Rosa chinensis</name>
    <name type="common">China rose</name>
    <dbReference type="NCBI Taxonomy" id="74649"/>
    <lineage>
        <taxon>Eukaryota</taxon>
        <taxon>Viridiplantae</taxon>
        <taxon>Streptophyta</taxon>
        <taxon>Embryophyta</taxon>
        <taxon>Tracheophyta</taxon>
        <taxon>Spermatophyta</taxon>
        <taxon>Magnoliopsida</taxon>
        <taxon>eudicotyledons</taxon>
        <taxon>Gunneridae</taxon>
        <taxon>Pentapetalae</taxon>
        <taxon>rosids</taxon>
        <taxon>fabids</taxon>
        <taxon>Rosales</taxon>
        <taxon>Rosaceae</taxon>
        <taxon>Rosoideae</taxon>
        <taxon>Rosoideae incertae sedis</taxon>
        <taxon>Rosa</taxon>
    </lineage>
</organism>
<accession>A0A2P6PIY1</accession>
<dbReference type="Proteomes" id="UP000238479">
    <property type="component" value="Chromosome 6"/>
</dbReference>
<dbReference type="STRING" id="74649.A0A2P6PIY1"/>
<reference evidence="1 2" key="1">
    <citation type="journal article" date="2018" name="Nat. Genet.">
        <title>The Rosa genome provides new insights in the design of modern roses.</title>
        <authorList>
            <person name="Bendahmane M."/>
        </authorList>
    </citation>
    <scope>NUCLEOTIDE SEQUENCE [LARGE SCALE GENOMIC DNA]</scope>
    <source>
        <strain evidence="2">cv. Old Blush</strain>
    </source>
</reference>
<dbReference type="EMBL" id="PDCK01000044">
    <property type="protein sequence ID" value="PRQ21887.1"/>
    <property type="molecule type" value="Genomic_DNA"/>
</dbReference>
<dbReference type="AlphaFoldDB" id="A0A2P6PIY1"/>
<protein>
    <submittedName>
        <fullName evidence="1">Uncharacterized protein</fullName>
    </submittedName>
</protein>
<sequence length="49" mass="5668">MVIYEVERQRHQQLEKLYRSTRAGKDFHKEIAHAAEALTAIGHKHIEAG</sequence>
<evidence type="ECO:0000313" key="2">
    <source>
        <dbReference type="Proteomes" id="UP000238479"/>
    </source>
</evidence>
<comment type="caution">
    <text evidence="1">The sequence shown here is derived from an EMBL/GenBank/DDBJ whole genome shotgun (WGS) entry which is preliminary data.</text>
</comment>